<comment type="caution">
    <text evidence="1">The sequence shown here is derived from an EMBL/GenBank/DDBJ whole genome shotgun (WGS) entry which is preliminary data.</text>
</comment>
<protein>
    <submittedName>
        <fullName evidence="1">Uncharacterized protein</fullName>
    </submittedName>
</protein>
<evidence type="ECO:0000313" key="1">
    <source>
        <dbReference type="EMBL" id="EDQ02937.1"/>
    </source>
</evidence>
<reference evidence="1 2" key="1">
    <citation type="submission" date="2007-11" db="EMBL/GenBank/DDBJ databases">
        <authorList>
            <person name="Wagner-Dobler I."/>
            <person name="Ferriera S."/>
            <person name="Johnson J."/>
            <person name="Kravitz S."/>
            <person name="Beeson K."/>
            <person name="Sutton G."/>
            <person name="Rogers Y.-H."/>
            <person name="Friedman R."/>
            <person name="Frazier M."/>
            <person name="Venter J.C."/>
        </authorList>
    </citation>
    <scope>NUCLEOTIDE SEQUENCE [LARGE SCALE GENOMIC DNA]</scope>
    <source>
        <strain evidence="1 2">HEL-45</strain>
    </source>
</reference>
<dbReference type="EMBL" id="ABID01000072">
    <property type="protein sequence ID" value="EDQ02937.1"/>
    <property type="molecule type" value="Genomic_DNA"/>
</dbReference>
<evidence type="ECO:0000313" key="2">
    <source>
        <dbReference type="Proteomes" id="UP000003257"/>
    </source>
</evidence>
<organism evidence="1 2">
    <name type="scientific">Sulfitobacter indolifex HEL-45</name>
    <dbReference type="NCBI Taxonomy" id="391624"/>
    <lineage>
        <taxon>Bacteria</taxon>
        <taxon>Pseudomonadati</taxon>
        <taxon>Pseudomonadota</taxon>
        <taxon>Alphaproteobacteria</taxon>
        <taxon>Rhodobacterales</taxon>
        <taxon>Roseobacteraceae</taxon>
        <taxon>Sulfitobacter</taxon>
    </lineage>
</organism>
<proteinExistence type="predicted"/>
<keyword evidence="2" id="KW-1185">Reference proteome</keyword>
<accession>A0ABP2D637</accession>
<dbReference type="Proteomes" id="UP000003257">
    <property type="component" value="Unassembled WGS sequence"/>
</dbReference>
<sequence>MIKALAIEAIETGKERITDEAVQAWQLVWAKHSWNILRQPLPSFQ</sequence>
<gene>
    <name evidence="1" type="ORF">OIHEL45_17081</name>
</gene>
<name>A0ABP2D637_9RHOB</name>